<dbReference type="Pfam" id="PF06964">
    <property type="entry name" value="Alpha-L-AF_C"/>
    <property type="match status" value="1"/>
</dbReference>
<dbReference type="InterPro" id="IPR051563">
    <property type="entry name" value="Glycosyl_Hydrolase_51"/>
</dbReference>
<dbReference type="PANTHER" id="PTHR31776">
    <property type="entry name" value="ALPHA-L-ARABINOFURANOSIDASE 1"/>
    <property type="match status" value="1"/>
</dbReference>
<accession>A0A386HR73</accession>
<dbReference type="InterPro" id="IPR010720">
    <property type="entry name" value="Alpha-L-AF_C"/>
</dbReference>
<dbReference type="EC" id="3.2.1.55" evidence="3"/>
<evidence type="ECO:0000256" key="4">
    <source>
        <dbReference type="ARBA" id="ARBA00022729"/>
    </source>
</evidence>
<evidence type="ECO:0000259" key="7">
    <source>
        <dbReference type="SMART" id="SM00813"/>
    </source>
</evidence>
<keyword evidence="6" id="KW-0325">Glycoprotein</keyword>
<dbReference type="Proteomes" id="UP000266118">
    <property type="component" value="Chromosome"/>
</dbReference>
<dbReference type="KEGG" id="ark:D6B99_12130"/>
<dbReference type="GO" id="GO:0046373">
    <property type="term" value="P:L-arabinose metabolic process"/>
    <property type="evidence" value="ECO:0007669"/>
    <property type="project" value="InterPro"/>
</dbReference>
<evidence type="ECO:0000313" key="8">
    <source>
        <dbReference type="EMBL" id="AYD48283.1"/>
    </source>
</evidence>
<protein>
    <recommendedName>
        <fullName evidence="3">non-reducing end alpha-L-arabinofuranosidase</fullName>
        <ecNumber evidence="3">3.2.1.55</ecNumber>
    </recommendedName>
</protein>
<evidence type="ECO:0000256" key="2">
    <source>
        <dbReference type="ARBA" id="ARBA00007186"/>
    </source>
</evidence>
<keyword evidence="4" id="KW-0732">Signal</keyword>
<dbReference type="RefSeq" id="WP_119988826.1">
    <property type="nucleotide sequence ID" value="NZ_CP032489.1"/>
</dbReference>
<feature type="domain" description="Alpha-L-arabinofuranosidase C-terminal" evidence="7">
    <location>
        <begin position="452"/>
        <end position="653"/>
    </location>
</feature>
<evidence type="ECO:0000256" key="6">
    <source>
        <dbReference type="ARBA" id="ARBA00023180"/>
    </source>
</evidence>
<dbReference type="Gene3D" id="2.60.40.1180">
    <property type="entry name" value="Golgi alpha-mannosidase II"/>
    <property type="match status" value="1"/>
</dbReference>
<dbReference type="SUPFAM" id="SSF51445">
    <property type="entry name" value="(Trans)glycosidases"/>
    <property type="match status" value="1"/>
</dbReference>
<dbReference type="AlphaFoldDB" id="A0A386HR73"/>
<organism evidence="8 9">
    <name type="scientific">Arachidicoccus soli</name>
    <dbReference type="NCBI Taxonomy" id="2341117"/>
    <lineage>
        <taxon>Bacteria</taxon>
        <taxon>Pseudomonadati</taxon>
        <taxon>Bacteroidota</taxon>
        <taxon>Chitinophagia</taxon>
        <taxon>Chitinophagales</taxon>
        <taxon>Chitinophagaceae</taxon>
        <taxon>Arachidicoccus</taxon>
    </lineage>
</organism>
<dbReference type="EMBL" id="CP032489">
    <property type="protein sequence ID" value="AYD48283.1"/>
    <property type="molecule type" value="Genomic_DNA"/>
</dbReference>
<dbReference type="SUPFAM" id="SSF51011">
    <property type="entry name" value="Glycosyl hydrolase domain"/>
    <property type="match status" value="1"/>
</dbReference>
<evidence type="ECO:0000256" key="3">
    <source>
        <dbReference type="ARBA" id="ARBA00012670"/>
    </source>
</evidence>
<dbReference type="GO" id="GO:0046556">
    <property type="term" value="F:alpha-L-arabinofuranosidase activity"/>
    <property type="evidence" value="ECO:0007669"/>
    <property type="project" value="UniProtKB-EC"/>
</dbReference>
<dbReference type="Pfam" id="PF02018">
    <property type="entry name" value="CBM_4_9"/>
    <property type="match status" value="1"/>
</dbReference>
<gene>
    <name evidence="8" type="ORF">D6B99_12130</name>
</gene>
<proteinExistence type="inferred from homology"/>
<dbReference type="Gene3D" id="2.60.120.260">
    <property type="entry name" value="Galactose-binding domain-like"/>
    <property type="match status" value="1"/>
</dbReference>
<dbReference type="InterPro" id="IPR013780">
    <property type="entry name" value="Glyco_hydro_b"/>
</dbReference>
<evidence type="ECO:0000313" key="9">
    <source>
        <dbReference type="Proteomes" id="UP000266118"/>
    </source>
</evidence>
<keyword evidence="5" id="KW-0378">Hydrolase</keyword>
<dbReference type="InterPro" id="IPR008979">
    <property type="entry name" value="Galactose-bd-like_sf"/>
</dbReference>
<evidence type="ECO:0000256" key="5">
    <source>
        <dbReference type="ARBA" id="ARBA00022801"/>
    </source>
</evidence>
<dbReference type="Pfam" id="PF22848">
    <property type="entry name" value="ASD1_dom"/>
    <property type="match status" value="1"/>
</dbReference>
<name>A0A386HR73_9BACT</name>
<dbReference type="SUPFAM" id="SSF49785">
    <property type="entry name" value="Galactose-binding domain-like"/>
    <property type="match status" value="1"/>
</dbReference>
<keyword evidence="9" id="KW-1185">Reference proteome</keyword>
<comment type="similarity">
    <text evidence="2">Belongs to the glycosyl hydrolase 51 family.</text>
</comment>
<reference evidence="8 9" key="1">
    <citation type="submission" date="2018-09" db="EMBL/GenBank/DDBJ databases">
        <title>Arachidicoccus sp. nov., a bacterium isolated from soil.</title>
        <authorList>
            <person name="Weon H.-Y."/>
            <person name="Kwon S.-W."/>
            <person name="Lee S.A."/>
        </authorList>
    </citation>
    <scope>NUCLEOTIDE SEQUENCE [LARGE SCALE GENOMIC DNA]</scope>
    <source>
        <strain evidence="8 9">KIS59-12</strain>
    </source>
</reference>
<dbReference type="InterPro" id="IPR055235">
    <property type="entry name" value="ASD1_cat"/>
</dbReference>
<dbReference type="OrthoDB" id="9758333at2"/>
<evidence type="ECO:0000256" key="1">
    <source>
        <dbReference type="ARBA" id="ARBA00001462"/>
    </source>
</evidence>
<dbReference type="InterPro" id="IPR003305">
    <property type="entry name" value="CenC_carb-bd"/>
</dbReference>
<dbReference type="InterPro" id="IPR017853">
    <property type="entry name" value="GH"/>
</dbReference>
<comment type="catalytic activity">
    <reaction evidence="1">
        <text>Hydrolysis of terminal non-reducing alpha-L-arabinofuranoside residues in alpha-L-arabinosides.</text>
        <dbReference type="EC" id="3.2.1.55"/>
    </reaction>
</comment>
<dbReference type="Gene3D" id="3.20.20.80">
    <property type="entry name" value="Glycosidases"/>
    <property type="match status" value="1"/>
</dbReference>
<sequence length="662" mass="74204">MKKGFLIGTMIAIAGSTFCYGQKTMQITLNLNKSGVKVSPTLYGLMTEEINHSYDGGLYGELIQNRIFKDNEKLPSAWSKLEENNDNYSIGLNHQNAINKALTVCLKVNVRKEDKNAGFYNTGFWGIPVKPSTTYKGSFFAKASGTGSSPIKVSIESNDGKTIYASAAITLNSKDWKQYTYTLQTDDNIKETADTRFVIHTPQAGDYYFNLVSLFPPTYHHTPNGNRIDIMEMLKAMNPSFLRLPGGNYLEGDKFSDRFNWEKTIGDLSQRPGHMAPWTYRSSDGMGLLEYLEWCEDLNMEPVLAVFAGYTLNRDYLEAGPFLQPFVNSALDEIEYVTGSLNTKWGKIRAKDGHPKPFKLKYVEIGNEDGFDRSGSYDGRYAQFYKAIKTKYPQLEIIATIGGKDNLGMREKLTLQRPDVVDEHYYRTASEMESDANHYDDYNRNGPKVFVGEWATREGSPTPNFNAALGDAAWMTGMERNSDIVVMSSYAPLFVNVNPGAMQWRSDLIGYNTLRSYGSPSYYAQVMFSNNKGDEVIKTIGENDPTQLQKLSKKELDRGLTAKEIPAVFYDATKDSKTGTIYLKFVNTQSTPEDVKINLNGVKKVEPKGTLIVLKAANKDDTNSIDNPTKIVPVKESIEGISKVFTRTFPANSISVLQIETK</sequence>
<dbReference type="PANTHER" id="PTHR31776:SF0">
    <property type="entry name" value="ALPHA-L-ARABINOFURANOSIDASE 1"/>
    <property type="match status" value="1"/>
</dbReference>
<dbReference type="SMART" id="SM00813">
    <property type="entry name" value="Alpha-L-AF_C"/>
    <property type="match status" value="1"/>
</dbReference>